<dbReference type="InterPro" id="IPR001943">
    <property type="entry name" value="UVR_dom"/>
</dbReference>
<dbReference type="PANTHER" id="PTHR38430">
    <property type="entry name" value="PROTEIN-ARGININE KINASE ACTIVATOR PROTEIN"/>
    <property type="match status" value="1"/>
</dbReference>
<dbReference type="PANTHER" id="PTHR38430:SF1">
    <property type="entry name" value="PROTEIN-ARGININE KINASE ACTIVATOR PROTEIN"/>
    <property type="match status" value="1"/>
</dbReference>
<dbReference type="Proteomes" id="UP000626786">
    <property type="component" value="Unassembled WGS sequence"/>
</dbReference>
<dbReference type="EMBL" id="JACSQN010000003">
    <property type="protein sequence ID" value="MBD7983672.1"/>
    <property type="molecule type" value="Genomic_DNA"/>
</dbReference>
<evidence type="ECO:0000313" key="2">
    <source>
        <dbReference type="EMBL" id="MBD7983672.1"/>
    </source>
</evidence>
<proteinExistence type="predicted"/>
<comment type="caution">
    <text evidence="2">The sequence shown here is derived from an EMBL/GenBank/DDBJ whole genome shotgun (WGS) entry which is preliminary data.</text>
</comment>
<dbReference type="Pfam" id="PF02151">
    <property type="entry name" value="UVR"/>
    <property type="match status" value="1"/>
</dbReference>
<reference evidence="2 3" key="1">
    <citation type="submission" date="2020-08" db="EMBL/GenBank/DDBJ databases">
        <title>A Genomic Blueprint of the Chicken Gut Microbiome.</title>
        <authorList>
            <person name="Gilroy R."/>
            <person name="Ravi A."/>
            <person name="Getino M."/>
            <person name="Pursley I."/>
            <person name="Horton D.L."/>
            <person name="Alikhan N.-F."/>
            <person name="Baker D."/>
            <person name="Gharbi K."/>
            <person name="Hall N."/>
            <person name="Watson M."/>
            <person name="Adriaenssens E.M."/>
            <person name="Foster-Nyarko E."/>
            <person name="Jarju S."/>
            <person name="Secka A."/>
            <person name="Antonio M."/>
            <person name="Oren A."/>
            <person name="Chaudhuri R."/>
            <person name="La Ragione R.M."/>
            <person name="Hildebrand F."/>
            <person name="Pallen M.J."/>
        </authorList>
    </citation>
    <scope>NUCLEOTIDE SEQUENCE [LARGE SCALE GENOMIC DNA]</scope>
    <source>
        <strain evidence="2 3">Sa2YVA2</strain>
    </source>
</reference>
<dbReference type="SUPFAM" id="SSF46600">
    <property type="entry name" value="C-terminal UvrC-binding domain of UvrB"/>
    <property type="match status" value="1"/>
</dbReference>
<accession>A0ABR8U6M7</accession>
<dbReference type="InterPro" id="IPR036876">
    <property type="entry name" value="UVR_dom_sf"/>
</dbReference>
<protein>
    <submittedName>
        <fullName evidence="2">UvrB/UvrC motif-containing protein</fullName>
    </submittedName>
</protein>
<evidence type="ECO:0000313" key="3">
    <source>
        <dbReference type="Proteomes" id="UP000626786"/>
    </source>
</evidence>
<keyword evidence="3" id="KW-1185">Reference proteome</keyword>
<dbReference type="Gene3D" id="4.10.860.10">
    <property type="entry name" value="UVR domain"/>
    <property type="match status" value="1"/>
</dbReference>
<name>A0ABR8U6M7_9BACL</name>
<dbReference type="PIRSF" id="PIRSF015034">
    <property type="entry name" value="YacH"/>
    <property type="match status" value="1"/>
</dbReference>
<dbReference type="InterPro" id="IPR025542">
    <property type="entry name" value="YacH"/>
</dbReference>
<dbReference type="PROSITE" id="PS50151">
    <property type="entry name" value="UVR"/>
    <property type="match status" value="1"/>
</dbReference>
<gene>
    <name evidence="2" type="ORF">H9649_03675</name>
</gene>
<evidence type="ECO:0000259" key="1">
    <source>
        <dbReference type="PROSITE" id="PS50151"/>
    </source>
</evidence>
<feature type="domain" description="UVR" evidence="1">
    <location>
        <begin position="138"/>
        <end position="173"/>
    </location>
</feature>
<sequence length="187" mass="21087">MICDNCKERQASVILTQENEGVKTERHLCEKCAFQSQMFHLDPSQEPLSIQQFLSHWFGGIDSMQSLQQSKEGIPEGPTCPDCGLTFKRFLDIGKFGCPTCYSTFKERLPRIFSKLHNGHMSHTGKIPVSFNELFAVKKKIEEIRADMQEAIQAERFEDAALLRDEVKALKSRLATCQDGGGDADVN</sequence>
<organism evidence="2 3">
    <name type="scientific">Sporosarcina quadrami</name>
    <dbReference type="NCBI Taxonomy" id="2762234"/>
    <lineage>
        <taxon>Bacteria</taxon>
        <taxon>Bacillati</taxon>
        <taxon>Bacillota</taxon>
        <taxon>Bacilli</taxon>
        <taxon>Bacillales</taxon>
        <taxon>Caryophanaceae</taxon>
        <taxon>Sporosarcina</taxon>
    </lineage>
</organism>
<dbReference type="RefSeq" id="WP_191693380.1">
    <property type="nucleotide sequence ID" value="NZ_JACSQN010000003.1"/>
</dbReference>